<feature type="compositionally biased region" description="Pro residues" evidence="1">
    <location>
        <begin position="72"/>
        <end position="86"/>
    </location>
</feature>
<protein>
    <submittedName>
        <fullName evidence="2">Uncharacterized protein</fullName>
    </submittedName>
</protein>
<organism evidence="2 3">
    <name type="scientific">Saguinus oedipus</name>
    <name type="common">Cotton-top tamarin</name>
    <name type="synonym">Oedipomidas oedipus</name>
    <dbReference type="NCBI Taxonomy" id="9490"/>
    <lineage>
        <taxon>Eukaryota</taxon>
        <taxon>Metazoa</taxon>
        <taxon>Chordata</taxon>
        <taxon>Craniata</taxon>
        <taxon>Vertebrata</taxon>
        <taxon>Euteleostomi</taxon>
        <taxon>Mammalia</taxon>
        <taxon>Eutheria</taxon>
        <taxon>Euarchontoglires</taxon>
        <taxon>Primates</taxon>
        <taxon>Haplorrhini</taxon>
        <taxon>Platyrrhini</taxon>
        <taxon>Cebidae</taxon>
        <taxon>Callitrichinae</taxon>
        <taxon>Saguinus</taxon>
    </lineage>
</organism>
<evidence type="ECO:0000313" key="2">
    <source>
        <dbReference type="EMBL" id="KAK2108169.1"/>
    </source>
</evidence>
<feature type="region of interest" description="Disordered" evidence="1">
    <location>
        <begin position="160"/>
        <end position="234"/>
    </location>
</feature>
<feature type="region of interest" description="Disordered" evidence="1">
    <location>
        <begin position="1"/>
        <end position="140"/>
    </location>
</feature>
<dbReference type="EMBL" id="JASSZA010000006">
    <property type="protein sequence ID" value="KAK2108169.1"/>
    <property type="molecule type" value="Genomic_DNA"/>
</dbReference>
<evidence type="ECO:0000256" key="1">
    <source>
        <dbReference type="SAM" id="MobiDB-lite"/>
    </source>
</evidence>
<feature type="compositionally biased region" description="Basic and acidic residues" evidence="1">
    <location>
        <begin position="1"/>
        <end position="11"/>
    </location>
</feature>
<proteinExistence type="predicted"/>
<sequence>MGDGEGREDASGRIGGGRAWLPRLRVQGREKGRLAPQEAEAPDSAKEGPQNWGSAQQGNTPPSPYTARSPRSPSPHRPARTRPPSPCSARGSREGARAGARSRARRGIQARYKARSPGRPRRRAQSHSHERTAACMAPARHPTGARLLLLYAGLLAAAAGLGSPEPGAPSRSRAREEPPPGNELPRGPGESRAGLAAHPPRGGQDRAHPESGSNDRLRGSGGLVDAALGPAGRC</sequence>
<accession>A0ABQ9VFN1</accession>
<feature type="compositionally biased region" description="Basic and acidic residues" evidence="1">
    <location>
        <begin position="203"/>
        <end position="218"/>
    </location>
</feature>
<gene>
    <name evidence="2" type="ORF">P7K49_013334</name>
</gene>
<evidence type="ECO:0000313" key="3">
    <source>
        <dbReference type="Proteomes" id="UP001266305"/>
    </source>
</evidence>
<feature type="compositionally biased region" description="Polar residues" evidence="1">
    <location>
        <begin position="51"/>
        <end position="60"/>
    </location>
</feature>
<keyword evidence="3" id="KW-1185">Reference proteome</keyword>
<name>A0ABQ9VFN1_SAGOE</name>
<dbReference type="Proteomes" id="UP001266305">
    <property type="component" value="Unassembled WGS sequence"/>
</dbReference>
<reference evidence="2 3" key="1">
    <citation type="submission" date="2023-05" db="EMBL/GenBank/DDBJ databases">
        <title>B98-5 Cell Line De Novo Hybrid Assembly: An Optical Mapping Approach.</title>
        <authorList>
            <person name="Kananen K."/>
            <person name="Auerbach J.A."/>
            <person name="Kautto E."/>
            <person name="Blachly J.S."/>
        </authorList>
    </citation>
    <scope>NUCLEOTIDE SEQUENCE [LARGE SCALE GENOMIC DNA]</scope>
    <source>
        <strain evidence="2">B95-8</strain>
        <tissue evidence="2">Cell line</tissue>
    </source>
</reference>
<comment type="caution">
    <text evidence="2">The sequence shown here is derived from an EMBL/GenBank/DDBJ whole genome shotgun (WGS) entry which is preliminary data.</text>
</comment>
<feature type="compositionally biased region" description="Basic residues" evidence="1">
    <location>
        <begin position="100"/>
        <end position="126"/>
    </location>
</feature>